<dbReference type="EMBL" id="JANRMS010003103">
    <property type="protein sequence ID" value="KAJ3519628.1"/>
    <property type="molecule type" value="Genomic_DNA"/>
</dbReference>
<gene>
    <name evidence="1" type="ORF">NM208_g14052</name>
</gene>
<protein>
    <submittedName>
        <fullName evidence="1">Uncharacterized protein</fullName>
    </submittedName>
</protein>
<dbReference type="Proteomes" id="UP001148629">
    <property type="component" value="Unassembled WGS sequence"/>
</dbReference>
<evidence type="ECO:0000313" key="2">
    <source>
        <dbReference type="Proteomes" id="UP001148629"/>
    </source>
</evidence>
<accession>A0ACC1RIQ4</accession>
<name>A0ACC1RIQ4_9HYPO</name>
<comment type="caution">
    <text evidence="1">The sequence shown here is derived from an EMBL/GenBank/DDBJ whole genome shotgun (WGS) entry which is preliminary data.</text>
</comment>
<proteinExistence type="predicted"/>
<evidence type="ECO:0000313" key="1">
    <source>
        <dbReference type="EMBL" id="KAJ3519628.1"/>
    </source>
</evidence>
<reference evidence="1" key="1">
    <citation type="submission" date="2022-08" db="EMBL/GenBank/DDBJ databases">
        <title>Genome Sequence of Fusarium decemcellulare.</title>
        <authorList>
            <person name="Buettner E."/>
        </authorList>
    </citation>
    <scope>NUCLEOTIDE SEQUENCE</scope>
    <source>
        <strain evidence="1">Babe19</strain>
    </source>
</reference>
<organism evidence="1 2">
    <name type="scientific">Fusarium decemcellulare</name>
    <dbReference type="NCBI Taxonomy" id="57161"/>
    <lineage>
        <taxon>Eukaryota</taxon>
        <taxon>Fungi</taxon>
        <taxon>Dikarya</taxon>
        <taxon>Ascomycota</taxon>
        <taxon>Pezizomycotina</taxon>
        <taxon>Sordariomycetes</taxon>
        <taxon>Hypocreomycetidae</taxon>
        <taxon>Hypocreales</taxon>
        <taxon>Nectriaceae</taxon>
        <taxon>Fusarium</taxon>
        <taxon>Fusarium decemcellulare species complex</taxon>
    </lineage>
</organism>
<keyword evidence="2" id="KW-1185">Reference proteome</keyword>
<sequence length="350" mass="39091">MQGKKLFSMPGGGLIALLQDQLSAVVTRHLQMQKHAEILWNHTVLGLGQDADHAWVDVDTPQGKQRLEAQYIVGCDGASSTVRRELLGREAMPGFTWDKQLVAADVRHDLLDAFPDAEDSNVFLDSENAWLMFRPSKQDDLHWRIIYRDVDGLDETEYISRAPGKLQGLLPGRPSLAQIDIMRVRSYKIHQRLVETMRKGRFLLAGDAAHLCCPATVNLRGALGLNGAVADVGSLFDCLMAIHEGKATDDILDVYSDVRREKFNTIINPQSQSTMRTIFSDPKDIVPNHPMYKFSQLLQTNPELAKKNAPDPLALRYDFSIHFSHAQSMQQTGVADSSEGFDDIPTKEAL</sequence>